<dbReference type="Pfam" id="PF10728">
    <property type="entry name" value="DUF2520"/>
    <property type="match status" value="1"/>
</dbReference>
<dbReference type="InterPro" id="IPR037108">
    <property type="entry name" value="TM1727-like_C_sf"/>
</dbReference>
<organism evidence="3 4">
    <name type="scientific">Keguizhuia sedimenti</name>
    <dbReference type="NCBI Taxonomy" id="3064264"/>
    <lineage>
        <taxon>Bacteria</taxon>
        <taxon>Pseudomonadati</taxon>
        <taxon>Pseudomonadota</taxon>
        <taxon>Betaproteobacteria</taxon>
        <taxon>Burkholderiales</taxon>
        <taxon>Oxalobacteraceae</taxon>
        <taxon>Keguizhuia</taxon>
    </lineage>
</organism>
<dbReference type="Gene3D" id="3.40.50.720">
    <property type="entry name" value="NAD(P)-binding Rossmann-like Domain"/>
    <property type="match status" value="1"/>
</dbReference>
<dbReference type="InterPro" id="IPR018931">
    <property type="entry name" value="DUF2520"/>
</dbReference>
<dbReference type="RefSeq" id="WP_338437446.1">
    <property type="nucleotide sequence ID" value="NZ_JAUYVH010000010.1"/>
</dbReference>
<feature type="domain" description="DUF2520" evidence="2">
    <location>
        <begin position="138"/>
        <end position="266"/>
    </location>
</feature>
<dbReference type="Pfam" id="PF10727">
    <property type="entry name" value="Rossmann-like"/>
    <property type="match status" value="1"/>
</dbReference>
<dbReference type="PANTHER" id="PTHR40459">
    <property type="entry name" value="CONSERVED HYPOTHETICAL ALANINE AND LEUCINE RICH PROTEIN"/>
    <property type="match status" value="1"/>
</dbReference>
<evidence type="ECO:0000259" key="1">
    <source>
        <dbReference type="Pfam" id="PF10727"/>
    </source>
</evidence>
<dbReference type="Proteomes" id="UP001225596">
    <property type="component" value="Unassembled WGS sequence"/>
</dbReference>
<dbReference type="EMBL" id="JAUYVH010000010">
    <property type="protein sequence ID" value="MDQ9171507.1"/>
    <property type="molecule type" value="Genomic_DNA"/>
</dbReference>
<comment type="caution">
    <text evidence="3">The sequence shown here is derived from an EMBL/GenBank/DDBJ whole genome shotgun (WGS) entry which is preliminary data.</text>
</comment>
<dbReference type="InterPro" id="IPR036291">
    <property type="entry name" value="NAD(P)-bd_dom_sf"/>
</dbReference>
<reference evidence="3 4" key="1">
    <citation type="submission" date="2023-08" db="EMBL/GenBank/DDBJ databases">
        <title>Oxalobacteraceae gen .nov., isolated from river sludge outside the plant.</title>
        <authorList>
            <person name="Zhao S.Y."/>
        </authorList>
    </citation>
    <scope>NUCLEOTIDE SEQUENCE [LARGE SCALE GENOMIC DNA]</scope>
    <source>
        <strain evidence="3 4">R-40</strain>
    </source>
</reference>
<gene>
    <name evidence="3" type="ORF">Q8A64_13925</name>
</gene>
<name>A0ABU1BRD7_9BURK</name>
<sequence length="280" mass="30212">MRPTLTIIGCGNVGKSLGRLWHTHQTVSLHQVLNRTVDSARQAIAFMGAGQAVAAYSDLLPSDLYLIAVPDEQIADCARMLAATGLLKRESIVFHCSGALPAHLMQDVIASGAAVASAHPIRSFASPEQVIASFEGTWCGIEGASSALPTLERLFRAIGARTVAINSSAKMLYHSAAVFASNYLVTLADIALEAYKQAGIPRETGLQMIAPLMRRTLDNLLAMGPEDALSGPVARGDWQTVETQYRAIAAWDEECANIYKQLANRTKAMAKRRRGIDHRQ</sequence>
<dbReference type="SUPFAM" id="SSF48179">
    <property type="entry name" value="6-phosphogluconate dehydrogenase C-terminal domain-like"/>
    <property type="match status" value="1"/>
</dbReference>
<keyword evidence="4" id="KW-1185">Reference proteome</keyword>
<proteinExistence type="predicted"/>
<protein>
    <submittedName>
        <fullName evidence="3">DUF2520 domain-containing protein</fullName>
    </submittedName>
</protein>
<accession>A0ABU1BRD7</accession>
<dbReference type="InterPro" id="IPR008927">
    <property type="entry name" value="6-PGluconate_DH-like_C_sf"/>
</dbReference>
<dbReference type="SUPFAM" id="SSF51735">
    <property type="entry name" value="NAD(P)-binding Rossmann-fold domains"/>
    <property type="match status" value="1"/>
</dbReference>
<evidence type="ECO:0000313" key="3">
    <source>
        <dbReference type="EMBL" id="MDQ9171507.1"/>
    </source>
</evidence>
<feature type="domain" description="Putative oxidoreductase/dehydrogenase Rossmann-like" evidence="1">
    <location>
        <begin position="4"/>
        <end position="120"/>
    </location>
</feature>
<dbReference type="Gene3D" id="1.10.1040.20">
    <property type="entry name" value="ProC-like, C-terminal domain"/>
    <property type="match status" value="1"/>
</dbReference>
<evidence type="ECO:0000259" key="2">
    <source>
        <dbReference type="Pfam" id="PF10728"/>
    </source>
</evidence>
<dbReference type="PANTHER" id="PTHR40459:SF1">
    <property type="entry name" value="CONSERVED HYPOTHETICAL ALANINE AND LEUCINE RICH PROTEIN"/>
    <property type="match status" value="1"/>
</dbReference>
<dbReference type="InterPro" id="IPR019665">
    <property type="entry name" value="OxRdtase/DH_put_Rossmann_dom"/>
</dbReference>
<evidence type="ECO:0000313" key="4">
    <source>
        <dbReference type="Proteomes" id="UP001225596"/>
    </source>
</evidence>